<dbReference type="Proteomes" id="UP000192634">
    <property type="component" value="Unassembled WGS sequence"/>
</dbReference>
<evidence type="ECO:0000313" key="2">
    <source>
        <dbReference type="EMBL" id="SMC81895.1"/>
    </source>
</evidence>
<evidence type="ECO:0000313" key="3">
    <source>
        <dbReference type="Proteomes" id="UP000192634"/>
    </source>
</evidence>
<dbReference type="EMBL" id="FWXN01000010">
    <property type="protein sequence ID" value="SMC81895.1"/>
    <property type="molecule type" value="Genomic_DNA"/>
</dbReference>
<accession>A0A1W2C9H9</accession>
<proteinExistence type="predicted"/>
<dbReference type="AlphaFoldDB" id="A0A1W2C9H9"/>
<protein>
    <submittedName>
        <fullName evidence="2">Uncharacterized protein</fullName>
    </submittedName>
</protein>
<feature type="region of interest" description="Disordered" evidence="1">
    <location>
        <begin position="45"/>
        <end position="67"/>
    </location>
</feature>
<organism evidence="2 3">
    <name type="scientific">Janibacter indicus</name>
    <dbReference type="NCBI Taxonomy" id="857417"/>
    <lineage>
        <taxon>Bacteria</taxon>
        <taxon>Bacillati</taxon>
        <taxon>Actinomycetota</taxon>
        <taxon>Actinomycetes</taxon>
        <taxon>Micrococcales</taxon>
        <taxon>Intrasporangiaceae</taxon>
        <taxon>Janibacter</taxon>
    </lineage>
</organism>
<gene>
    <name evidence="2" type="ORF">SAMN06296429_110127</name>
</gene>
<evidence type="ECO:0000256" key="1">
    <source>
        <dbReference type="SAM" id="MobiDB-lite"/>
    </source>
</evidence>
<reference evidence="2 3" key="1">
    <citation type="submission" date="2017-04" db="EMBL/GenBank/DDBJ databases">
        <authorList>
            <person name="Afonso C.L."/>
            <person name="Miller P.J."/>
            <person name="Scott M.A."/>
            <person name="Spackman E."/>
            <person name="Goraichik I."/>
            <person name="Dimitrov K.M."/>
            <person name="Suarez D.L."/>
            <person name="Swayne D.E."/>
        </authorList>
    </citation>
    <scope>NUCLEOTIDE SEQUENCE [LARGE SCALE GENOMIC DNA]</scope>
    <source>
        <strain evidence="2 3">CGMCC 1.12511</strain>
    </source>
</reference>
<sequence length="67" mass="7149">MLFRVRALPERAAKVPLMLAERPVLETWADEAELRIGVVAASSHPAGAEPVGGTVTPLAQRKDSTLT</sequence>
<name>A0A1W2C9H9_9MICO</name>